<evidence type="ECO:0000313" key="1">
    <source>
        <dbReference type="EMBL" id="OUM07097.1"/>
    </source>
</evidence>
<dbReference type="EMBL" id="MTSA01000008">
    <property type="protein sequence ID" value="OUM07097.1"/>
    <property type="molecule type" value="Genomic_DNA"/>
</dbReference>
<comment type="caution">
    <text evidence="1">The sequence shown here is derived from an EMBL/GenBank/DDBJ whole genome shotgun (WGS) entry which is preliminary data.</text>
</comment>
<dbReference type="RefSeq" id="WP_179149251.1">
    <property type="nucleotide sequence ID" value="NZ_MTSA01000008.1"/>
</dbReference>
<name>A0A244ERF8_PSESX</name>
<dbReference type="AlphaFoldDB" id="A0A244ERF8"/>
<evidence type="ECO:0000313" key="2">
    <source>
        <dbReference type="Proteomes" id="UP000195128"/>
    </source>
</evidence>
<protein>
    <submittedName>
        <fullName evidence="1">Uncharacterized protein</fullName>
    </submittedName>
</protein>
<organism evidence="1 2">
    <name type="scientific">Pseudomonas syringae</name>
    <dbReference type="NCBI Taxonomy" id="317"/>
    <lineage>
        <taxon>Bacteria</taxon>
        <taxon>Pseudomonadati</taxon>
        <taxon>Pseudomonadota</taxon>
        <taxon>Gammaproteobacteria</taxon>
        <taxon>Pseudomonadales</taxon>
        <taxon>Pseudomonadaceae</taxon>
        <taxon>Pseudomonas</taxon>
    </lineage>
</organism>
<sequence length="756" mass="81989">MAGYSAESLLAWMKDTTRLRGWDAIVALDGDKVNGLVEHVYQQGVANGLSRPVPDGSIVIPDTHAAHFFSGCVLGAPALSFKHSVLGHSSLAWRVAVLEGLHTVVESVQGQHNVHRLTAYDPLNAPDLDFDMELGSQSAELVVDLGLAKNVMLDFPGEDTERSRIGQFFQGWLSSPENQEREFRLSIFEEQSNELLKVRRIDVRSQLESADGVSTHKKGALLLFTTMEYGVTGGLPDDDSDFRYLIPNDEQHSYSATAVFSAHALHRAAFGHAVIQMLQAPDFRFIVASDKPLQRMIAQAGTFAVQAGDYQSAEFAFESEPFSLQAVNTEHPLTIDFEYSQTTQTWRFPCTLGFRYRALDDDQWQSRSATFNISLKHEFHLIEDESGEQAMEGHLYAPYGFDQEVSPMPGSLDSLSASELEQVNGFVAYTVKRALLQGLSKTLDATGAERFLAGWSLPNAQVLQPVLKRMPHDLALFGRIEPGASNFSIVEQQVLIGVGESLPLTTLPARDGLVWTLANPSGGDVGSLGTVDAQGLYQAPATLPSTQGFQRVLIKAMDTLSGQSSTTLLTVLVSSVSVSPLIQVCNHGQRVMLSAHSSLGSTLEWEIANPITGESGALEEATDTAHERVYVAAEGGPGNTYVLDEITVSDDQNTRSIWMLVLRHTPLLSITLASVTDGQARLKVIANGNELAVSWRLSGPGSIDANGVYNSDPAKPERFVVIFAEYEDAFLGLAAGHLILPLPLSGSPDVLQALAG</sequence>
<reference evidence="1 2" key="1">
    <citation type="submission" date="2017-01" db="EMBL/GenBank/DDBJ databases">
        <authorList>
            <person name="Mah S.A."/>
            <person name="Swanson W.J."/>
            <person name="Moy G.W."/>
            <person name="Vacquier V.D."/>
        </authorList>
    </citation>
    <scope>NUCLEOTIDE SEQUENCE [LARGE SCALE GENOMIC DNA]</scope>
    <source>
        <strain evidence="1">PDD-32b-74</strain>
    </source>
</reference>
<dbReference type="Proteomes" id="UP000195128">
    <property type="component" value="Unassembled WGS sequence"/>
</dbReference>
<accession>A0A244ERF8</accession>
<gene>
    <name evidence="1" type="ORF">BW686_11840</name>
</gene>
<proteinExistence type="predicted"/>